<protein>
    <submittedName>
        <fullName evidence="1">Uncharacterized protein</fullName>
    </submittedName>
</protein>
<dbReference type="KEGG" id="trs:Terro_0597"/>
<dbReference type="HOGENOM" id="CLU_1659874_0_0_0"/>
<dbReference type="eggNOG" id="ENOG50332NV">
    <property type="taxonomic scope" value="Bacteria"/>
</dbReference>
<dbReference type="AlphaFoldDB" id="I3ZCG9"/>
<reference evidence="1 2" key="1">
    <citation type="submission" date="2012-06" db="EMBL/GenBank/DDBJ databases">
        <title>Complete genome of Terriglobus roseus DSM 18391.</title>
        <authorList>
            <consortium name="US DOE Joint Genome Institute (JGI-PGF)"/>
            <person name="Lucas S."/>
            <person name="Copeland A."/>
            <person name="Lapidus A."/>
            <person name="Glavina del Rio T."/>
            <person name="Dalin E."/>
            <person name="Tice H."/>
            <person name="Bruce D."/>
            <person name="Goodwin L."/>
            <person name="Pitluck S."/>
            <person name="Peters L."/>
            <person name="Mikhailova N."/>
            <person name="Munk A.C.C."/>
            <person name="Kyrpides N."/>
            <person name="Mavromatis K."/>
            <person name="Ivanova N."/>
            <person name="Brettin T."/>
            <person name="Detter J.C."/>
            <person name="Han C."/>
            <person name="Larimer F."/>
            <person name="Land M."/>
            <person name="Hauser L."/>
            <person name="Markowitz V."/>
            <person name="Cheng J.-F."/>
            <person name="Hugenholtz P."/>
            <person name="Woyke T."/>
            <person name="Wu D."/>
            <person name="Brambilla E."/>
            <person name="Klenk H.-P."/>
            <person name="Eisen J.A."/>
        </authorList>
    </citation>
    <scope>NUCLEOTIDE SEQUENCE [LARGE SCALE GENOMIC DNA]</scope>
    <source>
        <strain evidence="2">DSM 18391 / NRRL B-41598 / KBS 63</strain>
    </source>
</reference>
<dbReference type="OrthoDB" id="122830at2"/>
<accession>I3ZCG9</accession>
<dbReference type="RefSeq" id="WP_014784506.1">
    <property type="nucleotide sequence ID" value="NC_018014.1"/>
</dbReference>
<keyword evidence="2" id="KW-1185">Reference proteome</keyword>
<evidence type="ECO:0000313" key="2">
    <source>
        <dbReference type="Proteomes" id="UP000006056"/>
    </source>
</evidence>
<sequence length="159" mass="17536">MRTVVQDKYFLRDLHREIDLFDRKLIHLLKHEVFATEALRDAAVRKLSTKRESLAATARTLVESGIEFHDNDLPRSFRPEGWVGTSQADTEASAADVAAATASLTSAPPSSAFGTQVANLQRQALREEESPLATALGSWQDDLAAYKKKRQKTALATAL</sequence>
<proteinExistence type="predicted"/>
<gene>
    <name evidence="1" type="ordered locus">Terro_0597</name>
</gene>
<dbReference type="Proteomes" id="UP000006056">
    <property type="component" value="Chromosome"/>
</dbReference>
<dbReference type="EMBL" id="CP003379">
    <property type="protein sequence ID" value="AFL86937.1"/>
    <property type="molecule type" value="Genomic_DNA"/>
</dbReference>
<organism evidence="1 2">
    <name type="scientific">Terriglobus roseus (strain DSM 18391 / NRRL B-41598 / KBS 63)</name>
    <dbReference type="NCBI Taxonomy" id="926566"/>
    <lineage>
        <taxon>Bacteria</taxon>
        <taxon>Pseudomonadati</taxon>
        <taxon>Acidobacteriota</taxon>
        <taxon>Terriglobia</taxon>
        <taxon>Terriglobales</taxon>
        <taxon>Acidobacteriaceae</taxon>
        <taxon>Terriglobus</taxon>
    </lineage>
</organism>
<name>I3ZCG9_TERRK</name>
<evidence type="ECO:0000313" key="1">
    <source>
        <dbReference type="EMBL" id="AFL86937.1"/>
    </source>
</evidence>